<keyword evidence="5" id="KW-1185">Reference proteome</keyword>
<evidence type="ECO:0000256" key="2">
    <source>
        <dbReference type="SAM" id="Phobius"/>
    </source>
</evidence>
<feature type="compositionally biased region" description="Polar residues" evidence="1">
    <location>
        <begin position="8"/>
        <end position="21"/>
    </location>
</feature>
<organism evidence="4 5">
    <name type="scientific">Sulfurifustis variabilis</name>
    <dbReference type="NCBI Taxonomy" id="1675686"/>
    <lineage>
        <taxon>Bacteria</taxon>
        <taxon>Pseudomonadati</taxon>
        <taxon>Pseudomonadota</taxon>
        <taxon>Gammaproteobacteria</taxon>
        <taxon>Acidiferrobacterales</taxon>
        <taxon>Acidiferrobacteraceae</taxon>
        <taxon>Sulfurifustis</taxon>
    </lineage>
</organism>
<dbReference type="Pfam" id="PF19029">
    <property type="entry name" value="DUF883_C"/>
    <property type="match status" value="1"/>
</dbReference>
<evidence type="ECO:0000313" key="5">
    <source>
        <dbReference type="Proteomes" id="UP000218899"/>
    </source>
</evidence>
<accession>A0A1B4V8A7</accession>
<dbReference type="KEGG" id="sva:SVA_2302"/>
<keyword evidence="2" id="KW-1133">Transmembrane helix</keyword>
<feature type="region of interest" description="Disordered" evidence="1">
    <location>
        <begin position="1"/>
        <end position="29"/>
    </location>
</feature>
<proteinExistence type="predicted"/>
<dbReference type="Proteomes" id="UP000218899">
    <property type="component" value="Chromosome"/>
</dbReference>
<gene>
    <name evidence="4" type="ORF">SVA_2302</name>
</gene>
<name>A0A1B4V8A7_9GAMM</name>
<reference evidence="4 5" key="1">
    <citation type="submission" date="2015-08" db="EMBL/GenBank/DDBJ databases">
        <title>Complete genome sequence of Sulfurifustis variabilis.</title>
        <authorList>
            <person name="Miura A."/>
            <person name="Kojima H."/>
            <person name="Fukui M."/>
        </authorList>
    </citation>
    <scope>NUCLEOTIDE SEQUENCE [LARGE SCALE GENOMIC DNA]</scope>
    <source>
        <strain evidence="5">skN76</strain>
    </source>
</reference>
<evidence type="ECO:0000256" key="1">
    <source>
        <dbReference type="SAM" id="MobiDB-lite"/>
    </source>
</evidence>
<evidence type="ECO:0000259" key="3">
    <source>
        <dbReference type="Pfam" id="PF19029"/>
    </source>
</evidence>
<evidence type="ECO:0000313" key="4">
    <source>
        <dbReference type="EMBL" id="BAU48852.1"/>
    </source>
</evidence>
<dbReference type="AlphaFoldDB" id="A0A1B4V8A7"/>
<keyword evidence="2" id="KW-0472">Membrane</keyword>
<feature type="transmembrane region" description="Helical" evidence="2">
    <location>
        <begin position="68"/>
        <end position="90"/>
    </location>
</feature>
<protein>
    <recommendedName>
        <fullName evidence="3">DUF883 domain-containing protein</fullName>
    </recommendedName>
</protein>
<dbReference type="InterPro" id="IPR043605">
    <property type="entry name" value="DUF883_C"/>
</dbReference>
<dbReference type="EMBL" id="AP014936">
    <property type="protein sequence ID" value="BAU48852.1"/>
    <property type="molecule type" value="Genomic_DNA"/>
</dbReference>
<keyword evidence="2" id="KW-0812">Transmembrane</keyword>
<feature type="domain" description="DUF883" evidence="3">
    <location>
        <begin position="66"/>
        <end position="90"/>
    </location>
</feature>
<dbReference type="RefSeq" id="WP_096461328.1">
    <property type="nucleotide sequence ID" value="NZ_AP014936.1"/>
</dbReference>
<sequence>MAMEQAHSAVSSAEQAAQTATERLAQTAHETVDTLSEYGARAEQQLRETGRLAGEQSRELIDQINEYIVAHPMAAIGIAVGAGFLLGALARRGVQAGD</sequence>